<dbReference type="PROSITE" id="PS50097">
    <property type="entry name" value="BTB"/>
    <property type="match status" value="1"/>
</dbReference>
<evidence type="ECO:0000313" key="3">
    <source>
        <dbReference type="EMBL" id="KAF2481446.1"/>
    </source>
</evidence>
<reference evidence="3" key="1">
    <citation type="journal article" date="2020" name="Stud. Mycol.">
        <title>101 Dothideomycetes genomes: a test case for predicting lifestyles and emergence of pathogens.</title>
        <authorList>
            <person name="Haridas S."/>
            <person name="Albert R."/>
            <person name="Binder M."/>
            <person name="Bloem J."/>
            <person name="Labutti K."/>
            <person name="Salamov A."/>
            <person name="Andreopoulos B."/>
            <person name="Baker S."/>
            <person name="Barry K."/>
            <person name="Bills G."/>
            <person name="Bluhm B."/>
            <person name="Cannon C."/>
            <person name="Castanera R."/>
            <person name="Culley D."/>
            <person name="Daum C."/>
            <person name="Ezra D."/>
            <person name="Gonzalez J."/>
            <person name="Henrissat B."/>
            <person name="Kuo A."/>
            <person name="Liang C."/>
            <person name="Lipzen A."/>
            <person name="Lutzoni F."/>
            <person name="Magnuson J."/>
            <person name="Mondo S."/>
            <person name="Nolan M."/>
            <person name="Ohm R."/>
            <person name="Pangilinan J."/>
            <person name="Park H.-J."/>
            <person name="Ramirez L."/>
            <person name="Alfaro M."/>
            <person name="Sun H."/>
            <person name="Tritt A."/>
            <person name="Yoshinaga Y."/>
            <person name="Zwiers L.-H."/>
            <person name="Turgeon B."/>
            <person name="Goodwin S."/>
            <person name="Spatafora J."/>
            <person name="Crous P."/>
            <person name="Grigoriev I."/>
        </authorList>
    </citation>
    <scope>NUCLEOTIDE SEQUENCE</scope>
    <source>
        <strain evidence="3">CBS 113389</strain>
    </source>
</reference>
<protein>
    <recommendedName>
        <fullName evidence="2">BTB domain-containing protein</fullName>
    </recommendedName>
</protein>
<dbReference type="OrthoDB" id="194443at2759"/>
<sequence>MVVRMRQRRRSADGQPFKDCSFRISFPSHFTCIAQPSLLLTAPFSPTLDPLLTPVWYRRLPPHPLTPPSLRPRSMAVSIQPNAVPPTEIPSPSPSDSSMLARPPPDMDGDVSQRTRSRARRSPSRLPLRTGFRSFSGVASVIVGEASCKSRSETKYLIHKELLTSASPFFAAALNGTFAEGLDQVVRLPEEKPEIFEWFLQWLYTGTLKTPAPRCHFLAANGIVTAPVLPSMHSLTELTEYDIRTDGDLRNSQGSPKYFLLLELYALSDRLLTTPLSNHILSNLARLSESTNSVPTPSDTWILYDTIRDNAPIRALILDLFAYKKTDRLLETHKDEWHPKFLRELCVKLKRPGPEAIERHSLVAWRPTNWSSSKACELCKEVLQPGVSADKCCACEKVFCAACLRHQGKGALLPNDTSGCKPWAGSGMCVRYHEHADGEACG</sequence>
<dbReference type="Gene3D" id="3.30.710.10">
    <property type="entry name" value="Potassium Channel Kv1.1, Chain A"/>
    <property type="match status" value="1"/>
</dbReference>
<evidence type="ECO:0000313" key="4">
    <source>
        <dbReference type="Proteomes" id="UP000799767"/>
    </source>
</evidence>
<proteinExistence type="predicted"/>
<dbReference type="AlphaFoldDB" id="A0A6A6PNS1"/>
<dbReference type="SUPFAM" id="SSF54695">
    <property type="entry name" value="POZ domain"/>
    <property type="match status" value="1"/>
</dbReference>
<feature type="compositionally biased region" description="Pro residues" evidence="1">
    <location>
        <begin position="83"/>
        <end position="93"/>
    </location>
</feature>
<gene>
    <name evidence="3" type="ORF">BDY17DRAFT_301359</name>
</gene>
<accession>A0A6A6PNS1</accession>
<dbReference type="GeneID" id="54475226"/>
<dbReference type="EMBL" id="MU001638">
    <property type="protein sequence ID" value="KAF2481446.1"/>
    <property type="molecule type" value="Genomic_DNA"/>
</dbReference>
<dbReference type="RefSeq" id="XP_033588016.1">
    <property type="nucleotide sequence ID" value="XM_033734224.1"/>
</dbReference>
<dbReference type="PANTHER" id="PTHR47843">
    <property type="entry name" value="BTB DOMAIN-CONTAINING PROTEIN-RELATED"/>
    <property type="match status" value="1"/>
</dbReference>
<name>A0A6A6PNS1_9PEZI</name>
<feature type="region of interest" description="Disordered" evidence="1">
    <location>
        <begin position="81"/>
        <end position="128"/>
    </location>
</feature>
<dbReference type="Pfam" id="PF00651">
    <property type="entry name" value="BTB"/>
    <property type="match status" value="1"/>
</dbReference>
<evidence type="ECO:0000259" key="2">
    <source>
        <dbReference type="PROSITE" id="PS50097"/>
    </source>
</evidence>
<organism evidence="3 4">
    <name type="scientific">Neohortaea acidophila</name>
    <dbReference type="NCBI Taxonomy" id="245834"/>
    <lineage>
        <taxon>Eukaryota</taxon>
        <taxon>Fungi</taxon>
        <taxon>Dikarya</taxon>
        <taxon>Ascomycota</taxon>
        <taxon>Pezizomycotina</taxon>
        <taxon>Dothideomycetes</taxon>
        <taxon>Dothideomycetidae</taxon>
        <taxon>Mycosphaerellales</taxon>
        <taxon>Teratosphaeriaceae</taxon>
        <taxon>Neohortaea</taxon>
    </lineage>
</organism>
<dbReference type="InterPro" id="IPR011333">
    <property type="entry name" value="SKP1/BTB/POZ_sf"/>
</dbReference>
<evidence type="ECO:0000256" key="1">
    <source>
        <dbReference type="SAM" id="MobiDB-lite"/>
    </source>
</evidence>
<dbReference type="CDD" id="cd18186">
    <property type="entry name" value="BTB_POZ_ZBTB_KLHL-like"/>
    <property type="match status" value="1"/>
</dbReference>
<dbReference type="InterPro" id="IPR000210">
    <property type="entry name" value="BTB/POZ_dom"/>
</dbReference>
<feature type="domain" description="BTB" evidence="2">
    <location>
        <begin position="137"/>
        <end position="212"/>
    </location>
</feature>
<dbReference type="PANTHER" id="PTHR47843:SF2">
    <property type="entry name" value="BTB DOMAIN-CONTAINING PROTEIN"/>
    <property type="match status" value="1"/>
</dbReference>
<dbReference type="Proteomes" id="UP000799767">
    <property type="component" value="Unassembled WGS sequence"/>
</dbReference>
<keyword evidence="4" id="KW-1185">Reference proteome</keyword>